<accession>A0A9D4A2K3</accession>
<dbReference type="EMBL" id="JAIQCV010000007">
    <property type="protein sequence ID" value="KAH1083048.1"/>
    <property type="molecule type" value="Genomic_DNA"/>
</dbReference>
<proteinExistence type="predicted"/>
<organism evidence="1 2">
    <name type="scientific">Gossypium stocksii</name>
    <dbReference type="NCBI Taxonomy" id="47602"/>
    <lineage>
        <taxon>Eukaryota</taxon>
        <taxon>Viridiplantae</taxon>
        <taxon>Streptophyta</taxon>
        <taxon>Embryophyta</taxon>
        <taxon>Tracheophyta</taxon>
        <taxon>Spermatophyta</taxon>
        <taxon>Magnoliopsida</taxon>
        <taxon>eudicotyledons</taxon>
        <taxon>Gunneridae</taxon>
        <taxon>Pentapetalae</taxon>
        <taxon>rosids</taxon>
        <taxon>malvids</taxon>
        <taxon>Malvales</taxon>
        <taxon>Malvaceae</taxon>
        <taxon>Malvoideae</taxon>
        <taxon>Gossypium</taxon>
    </lineage>
</organism>
<sequence length="112" mass="12867">WSYFSNNLKLSTSSSIHLSPTKSEILPLFSDINATTKAKYEKENKMVRGHILSHMSNNLFNLSVKDKLAKSIWDTLERKYGVDDAGIKKYVVGEWLKFQMIDDKSIMDQVHA</sequence>
<dbReference type="PANTHER" id="PTHR47592:SF30">
    <property type="entry name" value="CCHC-TYPE DOMAIN-CONTAINING PROTEIN"/>
    <property type="match status" value="1"/>
</dbReference>
<evidence type="ECO:0000313" key="1">
    <source>
        <dbReference type="EMBL" id="KAH1083048.1"/>
    </source>
</evidence>
<keyword evidence="2" id="KW-1185">Reference proteome</keyword>
<reference evidence="1 2" key="1">
    <citation type="journal article" date="2021" name="Plant Biotechnol. J.">
        <title>Multi-omics assisted identification of the key and species-specific regulatory components of drought-tolerant mechanisms in Gossypium stocksii.</title>
        <authorList>
            <person name="Yu D."/>
            <person name="Ke L."/>
            <person name="Zhang D."/>
            <person name="Wu Y."/>
            <person name="Sun Y."/>
            <person name="Mei J."/>
            <person name="Sun J."/>
            <person name="Sun Y."/>
        </authorList>
    </citation>
    <scope>NUCLEOTIDE SEQUENCE [LARGE SCALE GENOMIC DNA]</scope>
    <source>
        <strain evidence="2">cv. E1</strain>
        <tissue evidence="1">Leaf</tissue>
    </source>
</reference>
<gene>
    <name evidence="1" type="ORF">J1N35_022809</name>
</gene>
<evidence type="ECO:0000313" key="2">
    <source>
        <dbReference type="Proteomes" id="UP000828251"/>
    </source>
</evidence>
<dbReference type="AlphaFoldDB" id="A0A9D4A2K3"/>
<dbReference type="OrthoDB" id="1740512at2759"/>
<name>A0A9D4A2K3_9ROSI</name>
<comment type="caution">
    <text evidence="1">The sequence shown here is derived from an EMBL/GenBank/DDBJ whole genome shotgun (WGS) entry which is preliminary data.</text>
</comment>
<feature type="non-terminal residue" evidence="1">
    <location>
        <position position="1"/>
    </location>
</feature>
<dbReference type="Pfam" id="PF14223">
    <property type="entry name" value="Retrotran_gag_2"/>
    <property type="match status" value="1"/>
</dbReference>
<dbReference type="PANTHER" id="PTHR47592">
    <property type="entry name" value="PBF68 PROTEIN"/>
    <property type="match status" value="1"/>
</dbReference>
<dbReference type="Proteomes" id="UP000828251">
    <property type="component" value="Unassembled WGS sequence"/>
</dbReference>
<protein>
    <submittedName>
        <fullName evidence="1">Uncharacterized protein</fullName>
    </submittedName>
</protein>